<protein>
    <submittedName>
        <fullName evidence="1">Uncharacterized protein</fullName>
    </submittedName>
</protein>
<keyword evidence="2" id="KW-1185">Reference proteome</keyword>
<name>A0ACC2K438_PERAE</name>
<gene>
    <name evidence="1" type="ORF">MRB53_035247</name>
</gene>
<comment type="caution">
    <text evidence="1">The sequence shown here is derived from an EMBL/GenBank/DDBJ whole genome shotgun (WGS) entry which is preliminary data.</text>
</comment>
<accession>A0ACC2K438</accession>
<organism evidence="1 2">
    <name type="scientific">Persea americana</name>
    <name type="common">Avocado</name>
    <dbReference type="NCBI Taxonomy" id="3435"/>
    <lineage>
        <taxon>Eukaryota</taxon>
        <taxon>Viridiplantae</taxon>
        <taxon>Streptophyta</taxon>
        <taxon>Embryophyta</taxon>
        <taxon>Tracheophyta</taxon>
        <taxon>Spermatophyta</taxon>
        <taxon>Magnoliopsida</taxon>
        <taxon>Magnoliidae</taxon>
        <taxon>Laurales</taxon>
        <taxon>Lauraceae</taxon>
        <taxon>Persea</taxon>
    </lineage>
</organism>
<proteinExistence type="predicted"/>
<evidence type="ECO:0000313" key="2">
    <source>
        <dbReference type="Proteomes" id="UP001234297"/>
    </source>
</evidence>
<reference evidence="1 2" key="1">
    <citation type="journal article" date="2022" name="Hortic Res">
        <title>A haplotype resolved chromosomal level avocado genome allows analysis of novel avocado genes.</title>
        <authorList>
            <person name="Nath O."/>
            <person name="Fletcher S.J."/>
            <person name="Hayward A."/>
            <person name="Shaw L.M."/>
            <person name="Masouleh A.K."/>
            <person name="Furtado A."/>
            <person name="Henry R.J."/>
            <person name="Mitter N."/>
        </authorList>
    </citation>
    <scope>NUCLEOTIDE SEQUENCE [LARGE SCALE GENOMIC DNA]</scope>
    <source>
        <strain evidence="2">cv. Hass</strain>
    </source>
</reference>
<evidence type="ECO:0000313" key="1">
    <source>
        <dbReference type="EMBL" id="KAJ8615875.1"/>
    </source>
</evidence>
<sequence>MGSGEAMGENQKEGSGSTESGCSRLPKDIISLRNYSISLFVSNLKPTISKVELEAMFCRSGRIVDSFILTKKSIGLGCGFAFVRFKPLEEANRAVTDNNDRGGGRLPTLCQKSFGEVVASPSALHEEAWAMKDSFGSGVRVAP</sequence>
<dbReference type="EMBL" id="CM056820">
    <property type="protein sequence ID" value="KAJ8615875.1"/>
    <property type="molecule type" value="Genomic_DNA"/>
</dbReference>
<dbReference type="Proteomes" id="UP001234297">
    <property type="component" value="Chromosome 12"/>
</dbReference>